<sequence>MSPYIADPWAWQESWDRQQEAFMPDREHRFTATLDTVEAILDGRPPRVLDPAGPNAAVAAVR</sequence>
<dbReference type="Proteomes" id="UP000198224">
    <property type="component" value="Chromosome I"/>
</dbReference>
<dbReference type="AlphaFoldDB" id="A0A1C4Y0G3"/>
<dbReference type="RefSeq" id="WP_231924274.1">
    <property type="nucleotide sequence ID" value="NZ_LT607409.1"/>
</dbReference>
<evidence type="ECO:0000313" key="1">
    <source>
        <dbReference type="EMBL" id="SCF14213.1"/>
    </source>
</evidence>
<organism evidence="1 2">
    <name type="scientific">Micromonospora chokoriensis</name>
    <dbReference type="NCBI Taxonomy" id="356851"/>
    <lineage>
        <taxon>Bacteria</taxon>
        <taxon>Bacillati</taxon>
        <taxon>Actinomycetota</taxon>
        <taxon>Actinomycetes</taxon>
        <taxon>Micromonosporales</taxon>
        <taxon>Micromonosporaceae</taxon>
        <taxon>Micromonospora</taxon>
    </lineage>
</organism>
<evidence type="ECO:0000313" key="2">
    <source>
        <dbReference type="Proteomes" id="UP000198224"/>
    </source>
</evidence>
<keyword evidence="2" id="KW-1185">Reference proteome</keyword>
<protein>
    <submittedName>
        <fullName evidence="1">Uncharacterized protein</fullName>
    </submittedName>
</protein>
<proteinExistence type="predicted"/>
<gene>
    <name evidence="1" type="ORF">GA0070612_4152</name>
</gene>
<accession>A0A1C4Y0G3</accession>
<reference evidence="2" key="1">
    <citation type="submission" date="2016-06" db="EMBL/GenBank/DDBJ databases">
        <authorList>
            <person name="Varghese N."/>
            <person name="Submissions Spin"/>
        </authorList>
    </citation>
    <scope>NUCLEOTIDE SEQUENCE [LARGE SCALE GENOMIC DNA]</scope>
    <source>
        <strain evidence="2">DSM 45160</strain>
    </source>
</reference>
<dbReference type="EMBL" id="LT607409">
    <property type="protein sequence ID" value="SCF14213.1"/>
    <property type="molecule type" value="Genomic_DNA"/>
</dbReference>
<name>A0A1C4Y0G3_9ACTN</name>